<keyword evidence="6" id="KW-1133">Transmembrane helix</keyword>
<evidence type="ECO:0000256" key="6">
    <source>
        <dbReference type="ARBA" id="ARBA00022989"/>
    </source>
</evidence>
<evidence type="ECO:0000313" key="11">
    <source>
        <dbReference type="EMBL" id="KAF7816325.1"/>
    </source>
</evidence>
<dbReference type="InterPro" id="IPR049563">
    <property type="entry name" value="TXTP-like"/>
</dbReference>
<evidence type="ECO:0000256" key="9">
    <source>
        <dbReference type="PROSITE-ProRule" id="PRU00282"/>
    </source>
</evidence>
<evidence type="ECO:0000256" key="3">
    <source>
        <dbReference type="ARBA" id="ARBA00022448"/>
    </source>
</evidence>
<keyword evidence="5" id="KW-0677">Repeat</keyword>
<dbReference type="SUPFAM" id="SSF103506">
    <property type="entry name" value="Mitochondrial carrier"/>
    <property type="match status" value="1"/>
</dbReference>
<keyword evidence="3 10" id="KW-0813">Transport</keyword>
<name>A0A834T6N4_9FABA</name>
<evidence type="ECO:0000256" key="1">
    <source>
        <dbReference type="ARBA" id="ARBA00004225"/>
    </source>
</evidence>
<comment type="subcellular location">
    <subcellularLocation>
        <location evidence="1">Mitochondrion membrane</location>
        <topology evidence="1">Multi-pass membrane protein</topology>
    </subcellularLocation>
</comment>
<dbReference type="GO" id="GO:0005469">
    <property type="term" value="F:succinate:fumarate antiporter activity"/>
    <property type="evidence" value="ECO:0007669"/>
    <property type="project" value="TreeGrafter"/>
</dbReference>
<accession>A0A834T6N4</accession>
<evidence type="ECO:0000256" key="7">
    <source>
        <dbReference type="ARBA" id="ARBA00023128"/>
    </source>
</evidence>
<comment type="similarity">
    <text evidence="2 10">Belongs to the mitochondrial carrier (TC 2.A.29) family.</text>
</comment>
<feature type="repeat" description="Solcar" evidence="9">
    <location>
        <begin position="91"/>
        <end position="177"/>
    </location>
</feature>
<evidence type="ECO:0000256" key="10">
    <source>
        <dbReference type="RuleBase" id="RU000488"/>
    </source>
</evidence>
<comment type="caution">
    <text evidence="11">The sequence shown here is derived from an EMBL/GenBank/DDBJ whole genome shotgun (WGS) entry which is preliminary data.</text>
</comment>
<organism evidence="11 12">
    <name type="scientific">Senna tora</name>
    <dbReference type="NCBI Taxonomy" id="362788"/>
    <lineage>
        <taxon>Eukaryota</taxon>
        <taxon>Viridiplantae</taxon>
        <taxon>Streptophyta</taxon>
        <taxon>Embryophyta</taxon>
        <taxon>Tracheophyta</taxon>
        <taxon>Spermatophyta</taxon>
        <taxon>Magnoliopsida</taxon>
        <taxon>eudicotyledons</taxon>
        <taxon>Gunneridae</taxon>
        <taxon>Pentapetalae</taxon>
        <taxon>rosids</taxon>
        <taxon>fabids</taxon>
        <taxon>Fabales</taxon>
        <taxon>Fabaceae</taxon>
        <taxon>Caesalpinioideae</taxon>
        <taxon>Cassia clade</taxon>
        <taxon>Senna</taxon>
    </lineage>
</organism>
<dbReference type="Gene3D" id="1.50.40.10">
    <property type="entry name" value="Mitochondrial carrier domain"/>
    <property type="match status" value="1"/>
</dbReference>
<dbReference type="PANTHER" id="PTHR45788">
    <property type="entry name" value="SUCCINATE/FUMARATE MITOCHONDRIAL TRANSPORTER-RELATED"/>
    <property type="match status" value="1"/>
</dbReference>
<dbReference type="Pfam" id="PF00153">
    <property type="entry name" value="Mito_carr"/>
    <property type="match status" value="1"/>
</dbReference>
<keyword evidence="4 9" id="KW-0812">Transmembrane</keyword>
<dbReference type="InterPro" id="IPR023395">
    <property type="entry name" value="MCP_dom_sf"/>
</dbReference>
<evidence type="ECO:0000256" key="8">
    <source>
        <dbReference type="ARBA" id="ARBA00023136"/>
    </source>
</evidence>
<evidence type="ECO:0000256" key="4">
    <source>
        <dbReference type="ARBA" id="ARBA00022692"/>
    </source>
</evidence>
<dbReference type="GO" id="GO:0031966">
    <property type="term" value="C:mitochondrial membrane"/>
    <property type="evidence" value="ECO:0007669"/>
    <property type="project" value="UniProtKB-SubCell"/>
</dbReference>
<keyword evidence="7" id="KW-0496">Mitochondrion</keyword>
<protein>
    <submittedName>
        <fullName evidence="11">Mitochondrial succinate-fumarate transporter 1</fullName>
    </submittedName>
</protein>
<gene>
    <name evidence="11" type="ORF">G2W53_030294</name>
</gene>
<dbReference type="PANTHER" id="PTHR45788:SF2">
    <property type="entry name" value="SUCCINATE_FUMARATE MITOCHONDRIAL TRANSPORTER"/>
    <property type="match status" value="1"/>
</dbReference>
<reference evidence="11" key="1">
    <citation type="submission" date="2020-09" db="EMBL/GenBank/DDBJ databases">
        <title>Genome-Enabled Discovery of Anthraquinone Biosynthesis in Senna tora.</title>
        <authorList>
            <person name="Kang S.-H."/>
            <person name="Pandey R.P."/>
            <person name="Lee C.-M."/>
            <person name="Sim J.-S."/>
            <person name="Jeong J.-T."/>
            <person name="Choi B.-S."/>
            <person name="Jung M."/>
            <person name="Ginzburg D."/>
            <person name="Zhao K."/>
            <person name="Won S.Y."/>
            <person name="Oh T.-J."/>
            <person name="Yu Y."/>
            <person name="Kim N.-H."/>
            <person name="Lee O.R."/>
            <person name="Lee T.-H."/>
            <person name="Bashyal P."/>
            <person name="Kim T.-S."/>
            <person name="Lee W.-H."/>
            <person name="Kawkins C."/>
            <person name="Kim C.-K."/>
            <person name="Kim J.S."/>
            <person name="Ahn B.O."/>
            <person name="Rhee S.Y."/>
            <person name="Sohng J.K."/>
        </authorList>
    </citation>
    <scope>NUCLEOTIDE SEQUENCE</scope>
    <source>
        <tissue evidence="11">Leaf</tissue>
    </source>
</reference>
<keyword evidence="12" id="KW-1185">Reference proteome</keyword>
<dbReference type="EMBL" id="JAAIUW010000009">
    <property type="protein sequence ID" value="KAF7816325.1"/>
    <property type="molecule type" value="Genomic_DNA"/>
</dbReference>
<dbReference type="PROSITE" id="PS50920">
    <property type="entry name" value="SOLCAR"/>
    <property type="match status" value="1"/>
</dbReference>
<evidence type="ECO:0000256" key="2">
    <source>
        <dbReference type="ARBA" id="ARBA00006375"/>
    </source>
</evidence>
<evidence type="ECO:0000313" key="12">
    <source>
        <dbReference type="Proteomes" id="UP000634136"/>
    </source>
</evidence>
<sequence length="200" mass="22371">MRSLKLEPDLTKTNNLASTMKRQDVPNPIVSNRRKRIPVHLETISVSLGEITAAACLQPLDCALRFGSILHLESLYKSGKINSGLPLTCAFYTVRFVETLSLAPHLSSCVSNPFDVIKTRLMVEGGKHKYKGMVHAMRIIYAEEGLLAFWRGTLPRLMWTPGLAIAWTVTYFVNVCMRHLPMSMSSGSLNRQVIYFSIAS</sequence>
<dbReference type="AlphaFoldDB" id="A0A834T6N4"/>
<keyword evidence="8 9" id="KW-0472">Membrane</keyword>
<dbReference type="InterPro" id="IPR018108">
    <property type="entry name" value="MCP_transmembrane"/>
</dbReference>
<dbReference type="OrthoDB" id="6703404at2759"/>
<dbReference type="Proteomes" id="UP000634136">
    <property type="component" value="Unassembled WGS sequence"/>
</dbReference>
<evidence type="ECO:0000256" key="5">
    <source>
        <dbReference type="ARBA" id="ARBA00022737"/>
    </source>
</evidence>
<proteinExistence type="inferred from homology"/>